<dbReference type="Proteomes" id="UP001165962">
    <property type="component" value="Unassembled WGS sequence"/>
</dbReference>
<dbReference type="PROSITE" id="PS50110">
    <property type="entry name" value="RESPONSE_REGULATORY"/>
    <property type="match status" value="1"/>
</dbReference>
<dbReference type="InterPro" id="IPR009057">
    <property type="entry name" value="Homeodomain-like_sf"/>
</dbReference>
<reference evidence="11" key="1">
    <citation type="submission" date="2020-03" db="EMBL/GenBank/DDBJ databases">
        <title>Draft sequencing of Paenibacilllus sp. S3N08.</title>
        <authorList>
            <person name="Kim D.-U."/>
        </authorList>
    </citation>
    <scope>NUCLEOTIDE SEQUENCE</scope>
    <source>
        <strain evidence="11">S3N08</strain>
    </source>
</reference>
<dbReference type="PROSITE" id="PS01124">
    <property type="entry name" value="HTH_ARAC_FAMILY_2"/>
    <property type="match status" value="1"/>
</dbReference>
<protein>
    <submittedName>
        <fullName evidence="11">Response regulator</fullName>
    </submittedName>
</protein>
<comment type="caution">
    <text evidence="11">The sequence shown here is derived from an EMBL/GenBank/DDBJ whole genome shotgun (WGS) entry which is preliminary data.</text>
</comment>
<evidence type="ECO:0000256" key="5">
    <source>
        <dbReference type="ARBA" id="ARBA00023015"/>
    </source>
</evidence>
<evidence type="ECO:0000259" key="10">
    <source>
        <dbReference type="PROSITE" id="PS50110"/>
    </source>
</evidence>
<dbReference type="PRINTS" id="PR00032">
    <property type="entry name" value="HTHARAC"/>
</dbReference>
<keyword evidence="2" id="KW-0963">Cytoplasm</keyword>
<dbReference type="InterPro" id="IPR051552">
    <property type="entry name" value="HptR"/>
</dbReference>
<dbReference type="EMBL" id="JAAOIW010000005">
    <property type="protein sequence ID" value="NHN31413.1"/>
    <property type="molecule type" value="Genomic_DNA"/>
</dbReference>
<dbReference type="SUPFAM" id="SSF52172">
    <property type="entry name" value="CheY-like"/>
    <property type="match status" value="1"/>
</dbReference>
<dbReference type="InterPro" id="IPR020449">
    <property type="entry name" value="Tscrpt_reg_AraC-type_HTH"/>
</dbReference>
<evidence type="ECO:0000256" key="6">
    <source>
        <dbReference type="ARBA" id="ARBA00023125"/>
    </source>
</evidence>
<accession>A0ABX0J725</accession>
<dbReference type="SMART" id="SM00342">
    <property type="entry name" value="HTH_ARAC"/>
    <property type="match status" value="1"/>
</dbReference>
<dbReference type="Pfam" id="PF00072">
    <property type="entry name" value="Response_reg"/>
    <property type="match status" value="1"/>
</dbReference>
<dbReference type="PROSITE" id="PS00041">
    <property type="entry name" value="HTH_ARAC_FAMILY_1"/>
    <property type="match status" value="1"/>
</dbReference>
<dbReference type="RefSeq" id="WP_166151402.1">
    <property type="nucleotide sequence ID" value="NZ_JAAOIW010000005.1"/>
</dbReference>
<evidence type="ECO:0000259" key="9">
    <source>
        <dbReference type="PROSITE" id="PS01124"/>
    </source>
</evidence>
<keyword evidence="7" id="KW-0804">Transcription</keyword>
<evidence type="ECO:0000256" key="7">
    <source>
        <dbReference type="ARBA" id="ARBA00023163"/>
    </source>
</evidence>
<dbReference type="PANTHER" id="PTHR42713">
    <property type="entry name" value="HISTIDINE KINASE-RELATED"/>
    <property type="match status" value="1"/>
</dbReference>
<dbReference type="SUPFAM" id="SSF46689">
    <property type="entry name" value="Homeodomain-like"/>
    <property type="match status" value="2"/>
</dbReference>
<keyword evidence="12" id="KW-1185">Reference proteome</keyword>
<keyword evidence="6" id="KW-0238">DNA-binding</keyword>
<name>A0ABX0J725_9BACL</name>
<dbReference type="SMART" id="SM00448">
    <property type="entry name" value="REC"/>
    <property type="match status" value="1"/>
</dbReference>
<dbReference type="InterPro" id="IPR018060">
    <property type="entry name" value="HTH_AraC"/>
</dbReference>
<dbReference type="PANTHER" id="PTHR42713:SF3">
    <property type="entry name" value="TRANSCRIPTIONAL REGULATORY PROTEIN HPTR"/>
    <property type="match status" value="1"/>
</dbReference>
<dbReference type="InterPro" id="IPR018062">
    <property type="entry name" value="HTH_AraC-typ_CS"/>
</dbReference>
<sequence>MFKLIIVDDEPTVRNGLRNYFNWAEFGIEVVDEADDGDVGLQIVERVKPDIVLTDVRMLHMDGITMSAQIRAKYPHIKIVFVSGHDDADYLKSALQVNAVDYIFKPVNMQELRTVVERVVGELQEEQHKRGLVADMQVKLTQSMPLLLEKFLMSVIRDGVARPERIHSKLDFLGIKLPLEAAYWVIIVRIDDSALVVDNRTERDKQLLTYAVLNVCQELIDNHMAGYAFENHSGEYVGIVYGSMEQEGLENQLLLLAEEIRENLRQWLKISVTIGVGERTPEISGLPLSYMRAKEAADQKWYLGKNRIITMDNLETDPTSAYRFDSAQSEWFMSALKAADPEPLMHAVGELFDSLTRNRRDGFRYGRNVSLELILLSNRLMLELNIHCRELEDKEAELWERISSQETIDDLHRLLEAHLLEVCKQIQEKRSGKSRNVIERIRSVMDSRFAENLTVAEIAESVYLSSTYVSLIFKQETGETIYEYLTKVRIERAKELLRDPKNKFYEVCEAVGYSDPSHFSKIFKKHTGFTPSTFRDQIT</sequence>
<keyword evidence="3 8" id="KW-0597">Phosphoprotein</keyword>
<dbReference type="CDD" id="cd17536">
    <property type="entry name" value="REC_YesN-like"/>
    <property type="match status" value="1"/>
</dbReference>
<evidence type="ECO:0000256" key="3">
    <source>
        <dbReference type="ARBA" id="ARBA00022553"/>
    </source>
</evidence>
<feature type="domain" description="HTH araC/xylS-type" evidence="9">
    <location>
        <begin position="439"/>
        <end position="537"/>
    </location>
</feature>
<evidence type="ECO:0000256" key="1">
    <source>
        <dbReference type="ARBA" id="ARBA00004496"/>
    </source>
</evidence>
<evidence type="ECO:0000256" key="8">
    <source>
        <dbReference type="PROSITE-ProRule" id="PRU00169"/>
    </source>
</evidence>
<dbReference type="Gene3D" id="3.40.50.2300">
    <property type="match status" value="1"/>
</dbReference>
<dbReference type="Pfam" id="PF12833">
    <property type="entry name" value="HTH_18"/>
    <property type="match status" value="1"/>
</dbReference>
<gene>
    <name evidence="11" type="ORF">G9U52_16365</name>
</gene>
<dbReference type="InterPro" id="IPR001789">
    <property type="entry name" value="Sig_transdc_resp-reg_receiver"/>
</dbReference>
<keyword evidence="4" id="KW-0902">Two-component regulatory system</keyword>
<proteinExistence type="predicted"/>
<dbReference type="InterPro" id="IPR041522">
    <property type="entry name" value="CdaR_GGDEF"/>
</dbReference>
<evidence type="ECO:0000313" key="11">
    <source>
        <dbReference type="EMBL" id="NHN31413.1"/>
    </source>
</evidence>
<evidence type="ECO:0000256" key="2">
    <source>
        <dbReference type="ARBA" id="ARBA00022490"/>
    </source>
</evidence>
<keyword evidence="5" id="KW-0805">Transcription regulation</keyword>
<dbReference type="Gene3D" id="1.10.10.60">
    <property type="entry name" value="Homeodomain-like"/>
    <property type="match status" value="2"/>
</dbReference>
<evidence type="ECO:0000313" key="12">
    <source>
        <dbReference type="Proteomes" id="UP001165962"/>
    </source>
</evidence>
<feature type="domain" description="Response regulatory" evidence="10">
    <location>
        <begin position="3"/>
        <end position="120"/>
    </location>
</feature>
<evidence type="ECO:0000256" key="4">
    <source>
        <dbReference type="ARBA" id="ARBA00023012"/>
    </source>
</evidence>
<organism evidence="11 12">
    <name type="scientific">Paenibacillus agricola</name>
    <dbReference type="NCBI Taxonomy" id="2716264"/>
    <lineage>
        <taxon>Bacteria</taxon>
        <taxon>Bacillati</taxon>
        <taxon>Bacillota</taxon>
        <taxon>Bacilli</taxon>
        <taxon>Bacillales</taxon>
        <taxon>Paenibacillaceae</taxon>
        <taxon>Paenibacillus</taxon>
    </lineage>
</organism>
<comment type="subcellular location">
    <subcellularLocation>
        <location evidence="1">Cytoplasm</location>
    </subcellularLocation>
</comment>
<dbReference type="InterPro" id="IPR011006">
    <property type="entry name" value="CheY-like_superfamily"/>
</dbReference>
<dbReference type="Pfam" id="PF17853">
    <property type="entry name" value="GGDEF_2"/>
    <property type="match status" value="1"/>
</dbReference>
<feature type="modified residue" description="4-aspartylphosphate" evidence="8">
    <location>
        <position position="55"/>
    </location>
</feature>